<protein>
    <submittedName>
        <fullName evidence="3">Serine carboxypeptidase-like 1</fullName>
    </submittedName>
</protein>
<evidence type="ECO:0000313" key="4">
    <source>
        <dbReference type="Proteomes" id="UP000237347"/>
    </source>
</evidence>
<feature type="chain" id="PRO_5043530507" evidence="2">
    <location>
        <begin position="24"/>
        <end position="172"/>
    </location>
</feature>
<evidence type="ECO:0000313" key="3">
    <source>
        <dbReference type="EMBL" id="KAK7847233.1"/>
    </source>
</evidence>
<gene>
    <name evidence="3" type="primary">SCPL1_5</name>
    <name evidence="3" type="ORF">CFP56_006979</name>
</gene>
<dbReference type="Proteomes" id="UP000237347">
    <property type="component" value="Unassembled WGS sequence"/>
</dbReference>
<name>A0AAW0L6C5_QUESU</name>
<comment type="similarity">
    <text evidence="1">Belongs to the peptidase S10 family.</text>
</comment>
<evidence type="ECO:0000256" key="2">
    <source>
        <dbReference type="SAM" id="SignalP"/>
    </source>
</evidence>
<dbReference type="GO" id="GO:0006508">
    <property type="term" value="P:proteolysis"/>
    <property type="evidence" value="ECO:0007669"/>
    <property type="project" value="InterPro"/>
</dbReference>
<evidence type="ECO:0000256" key="1">
    <source>
        <dbReference type="ARBA" id="ARBA00009431"/>
    </source>
</evidence>
<dbReference type="GO" id="GO:0004185">
    <property type="term" value="F:serine-type carboxypeptidase activity"/>
    <property type="evidence" value="ECO:0007669"/>
    <property type="project" value="InterPro"/>
</dbReference>
<dbReference type="Pfam" id="PF00450">
    <property type="entry name" value="Peptidase_S10"/>
    <property type="match status" value="1"/>
</dbReference>
<dbReference type="AlphaFoldDB" id="A0AAW0L6C5"/>
<dbReference type="InterPro" id="IPR029058">
    <property type="entry name" value="AB_hydrolase_fold"/>
</dbReference>
<dbReference type="SUPFAM" id="SSF53474">
    <property type="entry name" value="alpha/beta-Hydrolases"/>
    <property type="match status" value="1"/>
</dbReference>
<dbReference type="PANTHER" id="PTHR11802">
    <property type="entry name" value="SERINE PROTEASE FAMILY S10 SERINE CARBOXYPEPTIDASE"/>
    <property type="match status" value="1"/>
</dbReference>
<accession>A0AAW0L6C5</accession>
<proteinExistence type="inferred from homology"/>
<comment type="caution">
    <text evidence="3">The sequence shown here is derived from an EMBL/GenBank/DDBJ whole genome shotgun (WGS) entry which is preliminary data.</text>
</comment>
<keyword evidence="2" id="KW-0732">Signal</keyword>
<dbReference type="Gene3D" id="3.40.50.1820">
    <property type="entry name" value="alpha/beta hydrolase"/>
    <property type="match status" value="2"/>
</dbReference>
<feature type="signal peptide" evidence="2">
    <location>
        <begin position="1"/>
        <end position="23"/>
    </location>
</feature>
<dbReference type="GO" id="GO:0016747">
    <property type="term" value="F:acyltransferase activity, transferring groups other than amino-acyl groups"/>
    <property type="evidence" value="ECO:0007669"/>
    <property type="project" value="TreeGrafter"/>
</dbReference>
<dbReference type="GO" id="GO:0019748">
    <property type="term" value="P:secondary metabolic process"/>
    <property type="evidence" value="ECO:0007669"/>
    <property type="project" value="TreeGrafter"/>
</dbReference>
<sequence length="172" mass="19160">MPKFACLFFHLIFLLLFSAPAVSFSIVKTLPGFSGSLPFKLETGYIGVDEKEDMQLLYYFVRMKMCNYSTTLSNLKGTPGRIVVWITGGPGCPALCGLIFEIGPLQFNIVEYNGSLPTLALNPYSWTKWLLSHPIFMANPLYIAGDSYSGRVVPVIVQRISEGSDKQLNRSF</sequence>
<reference evidence="3 4" key="1">
    <citation type="journal article" date="2018" name="Sci. Data">
        <title>The draft genome sequence of cork oak.</title>
        <authorList>
            <person name="Ramos A.M."/>
            <person name="Usie A."/>
            <person name="Barbosa P."/>
            <person name="Barros P.M."/>
            <person name="Capote T."/>
            <person name="Chaves I."/>
            <person name="Simoes F."/>
            <person name="Abreu I."/>
            <person name="Carrasquinho I."/>
            <person name="Faro C."/>
            <person name="Guimaraes J.B."/>
            <person name="Mendonca D."/>
            <person name="Nobrega F."/>
            <person name="Rodrigues L."/>
            <person name="Saibo N.J.M."/>
            <person name="Varela M.C."/>
            <person name="Egas C."/>
            <person name="Matos J."/>
            <person name="Miguel C.M."/>
            <person name="Oliveira M.M."/>
            <person name="Ricardo C.P."/>
            <person name="Goncalves S."/>
        </authorList>
    </citation>
    <scope>NUCLEOTIDE SEQUENCE [LARGE SCALE GENOMIC DNA]</scope>
    <source>
        <strain evidence="4">cv. HL8</strain>
    </source>
</reference>
<dbReference type="InterPro" id="IPR001563">
    <property type="entry name" value="Peptidase_S10"/>
</dbReference>
<dbReference type="EMBL" id="PKMF04000144">
    <property type="protein sequence ID" value="KAK7847233.1"/>
    <property type="molecule type" value="Genomic_DNA"/>
</dbReference>
<organism evidence="3 4">
    <name type="scientific">Quercus suber</name>
    <name type="common">Cork oak</name>
    <dbReference type="NCBI Taxonomy" id="58331"/>
    <lineage>
        <taxon>Eukaryota</taxon>
        <taxon>Viridiplantae</taxon>
        <taxon>Streptophyta</taxon>
        <taxon>Embryophyta</taxon>
        <taxon>Tracheophyta</taxon>
        <taxon>Spermatophyta</taxon>
        <taxon>Magnoliopsida</taxon>
        <taxon>eudicotyledons</taxon>
        <taxon>Gunneridae</taxon>
        <taxon>Pentapetalae</taxon>
        <taxon>rosids</taxon>
        <taxon>fabids</taxon>
        <taxon>Fagales</taxon>
        <taxon>Fagaceae</taxon>
        <taxon>Quercus</taxon>
    </lineage>
</organism>
<dbReference type="PANTHER" id="PTHR11802:SF450">
    <property type="entry name" value="SERINE CARBOXYPEPTIDASE-LIKE 7"/>
    <property type="match status" value="1"/>
</dbReference>
<keyword evidence="4" id="KW-1185">Reference proteome</keyword>